<evidence type="ECO:0000259" key="2">
    <source>
        <dbReference type="Pfam" id="PF00582"/>
    </source>
</evidence>
<dbReference type="SUPFAM" id="SSF52402">
    <property type="entry name" value="Adenine nucleotide alpha hydrolases-like"/>
    <property type="match status" value="1"/>
</dbReference>
<proteinExistence type="inferred from homology"/>
<dbReference type="Pfam" id="PF00582">
    <property type="entry name" value="Usp"/>
    <property type="match status" value="1"/>
</dbReference>
<dbReference type="PANTHER" id="PTHR46268">
    <property type="entry name" value="STRESS RESPONSE PROTEIN NHAX"/>
    <property type="match status" value="1"/>
</dbReference>
<dbReference type="Proteomes" id="UP001253439">
    <property type="component" value="Unassembled WGS sequence"/>
</dbReference>
<dbReference type="CDD" id="cd00293">
    <property type="entry name" value="USP-like"/>
    <property type="match status" value="1"/>
</dbReference>
<organism evidence="3 4">
    <name type="scientific">Haloarcula terrestris</name>
    <dbReference type="NCBI Taxonomy" id="2950533"/>
    <lineage>
        <taxon>Archaea</taxon>
        <taxon>Methanobacteriati</taxon>
        <taxon>Methanobacteriota</taxon>
        <taxon>Stenosarchaea group</taxon>
        <taxon>Halobacteria</taxon>
        <taxon>Halobacteriales</taxon>
        <taxon>Haloarculaceae</taxon>
        <taxon>Haloarcula</taxon>
    </lineage>
</organism>
<dbReference type="EMBL" id="JAMQOM010000018">
    <property type="protein sequence ID" value="MDS0223569.1"/>
    <property type="molecule type" value="Genomic_DNA"/>
</dbReference>
<gene>
    <name evidence="3" type="ORF">NDI54_19695</name>
</gene>
<evidence type="ECO:0000313" key="4">
    <source>
        <dbReference type="Proteomes" id="UP001253439"/>
    </source>
</evidence>
<dbReference type="InterPro" id="IPR014729">
    <property type="entry name" value="Rossmann-like_a/b/a_fold"/>
</dbReference>
<comment type="similarity">
    <text evidence="1">Belongs to the universal stress protein A family.</text>
</comment>
<comment type="caution">
    <text evidence="3">The sequence shown here is derived from an EMBL/GenBank/DDBJ whole genome shotgun (WGS) entry which is preliminary data.</text>
</comment>
<reference evidence="3 4" key="1">
    <citation type="submission" date="2022-06" db="EMBL/GenBank/DDBJ databases">
        <title>Haloarcula sp. a new haloarchaeum isolate from saline soil.</title>
        <authorList>
            <person name="Strakova D."/>
            <person name="Galisteo C."/>
            <person name="Sanchez-Porro C."/>
            <person name="Ventosa A."/>
        </authorList>
    </citation>
    <scope>NUCLEOTIDE SEQUENCE [LARGE SCALE GENOMIC DNA]</scope>
    <source>
        <strain evidence="3 4">S1AR25-5A</strain>
    </source>
</reference>
<dbReference type="InterPro" id="IPR006016">
    <property type="entry name" value="UspA"/>
</dbReference>
<protein>
    <submittedName>
        <fullName evidence="3">Universal stress protein</fullName>
    </submittedName>
</protein>
<dbReference type="PANTHER" id="PTHR46268:SF6">
    <property type="entry name" value="UNIVERSAL STRESS PROTEIN UP12"/>
    <property type="match status" value="1"/>
</dbReference>
<keyword evidence="4" id="KW-1185">Reference proteome</keyword>
<name>A0AAE4F269_9EURY</name>
<feature type="domain" description="UspA" evidence="2">
    <location>
        <begin position="3"/>
        <end position="140"/>
    </location>
</feature>
<dbReference type="RefSeq" id="WP_151100325.1">
    <property type="nucleotide sequence ID" value="NZ_JAMQOM010000018.1"/>
</dbReference>
<evidence type="ECO:0000256" key="1">
    <source>
        <dbReference type="ARBA" id="ARBA00008791"/>
    </source>
</evidence>
<evidence type="ECO:0000313" key="3">
    <source>
        <dbReference type="EMBL" id="MDS0223569.1"/>
    </source>
</evidence>
<dbReference type="AlphaFoldDB" id="A0AAE4F269"/>
<accession>A0AAE4F269</accession>
<sequence length="146" mass="15734">MVIVAAVDSSERSSYVLDQAATLAKRFDEPVHAIHVMTRSEAINAETSSITSDDAIEIEELRATAAQVASDALEDQPDDVETEAVGRIGDPATEIVEYANEHDTQYIVVSPRRRSQTGKIIFGSVAQSILLDATCPVVSVTDESSR</sequence>
<dbReference type="Gene3D" id="3.40.50.620">
    <property type="entry name" value="HUPs"/>
    <property type="match status" value="1"/>
</dbReference>